<evidence type="ECO:0000313" key="5">
    <source>
        <dbReference type="Proteomes" id="UP000188551"/>
    </source>
</evidence>
<gene>
    <name evidence="3" type="ORF">B0293_25685</name>
    <name evidence="2" type="ORF">C791_2263</name>
</gene>
<comment type="caution">
    <text evidence="2">The sequence shown here is derived from an EMBL/GenBank/DDBJ whole genome shotgun (WGS) entry which is preliminary data.</text>
</comment>
<dbReference type="Gene3D" id="3.40.50.150">
    <property type="entry name" value="Vaccinia Virus protein VP39"/>
    <property type="match status" value="1"/>
</dbReference>
<dbReference type="OrthoDB" id="4484556at2"/>
<organism evidence="2 4">
    <name type="scientific">Amycolatopsis azurea DSM 43854</name>
    <dbReference type="NCBI Taxonomy" id="1238180"/>
    <lineage>
        <taxon>Bacteria</taxon>
        <taxon>Bacillati</taxon>
        <taxon>Actinomycetota</taxon>
        <taxon>Actinomycetes</taxon>
        <taxon>Pseudonocardiales</taxon>
        <taxon>Pseudonocardiaceae</taxon>
        <taxon>Amycolatopsis</taxon>
    </lineage>
</organism>
<keyword evidence="3" id="KW-0808">Transferase</keyword>
<dbReference type="PATRIC" id="fig|1238180.3.peg.2862"/>
<name>M2QKL7_9PSEU</name>
<dbReference type="AlphaFoldDB" id="M2QKL7"/>
<dbReference type="InterPro" id="IPR029063">
    <property type="entry name" value="SAM-dependent_MTases_sf"/>
</dbReference>
<reference evidence="3 5" key="2">
    <citation type="submission" date="2017-02" db="EMBL/GenBank/DDBJ databases">
        <title>Amycolatopsis azurea DSM 43854 draft genome.</title>
        <authorList>
            <person name="Mayilraj S."/>
        </authorList>
    </citation>
    <scope>NUCLEOTIDE SEQUENCE [LARGE SCALE GENOMIC DNA]</scope>
    <source>
        <strain evidence="3 5">DSM 43854</strain>
    </source>
</reference>
<dbReference type="Pfam" id="PF13649">
    <property type="entry name" value="Methyltransf_25"/>
    <property type="match status" value="1"/>
</dbReference>
<dbReference type="GO" id="GO:0032259">
    <property type="term" value="P:methylation"/>
    <property type="evidence" value="ECO:0007669"/>
    <property type="project" value="UniProtKB-KW"/>
</dbReference>
<keyword evidence="5" id="KW-1185">Reference proteome</keyword>
<sequence length="206" mass="22126">MTVFDRGLLGHRCWLELATGERVDLPVDRWTAIPCDGDDVLLDACDGPTLDVGCGPGRLTAALSERGVASLGVDISATAVRLTHARGAAALHRDVFDRLPGEGRWRHILLADGNIGIGGDPLRLLSRMAELVGDGGTVLVELDPPGRGVRQDRVRLGPGSDDTDGAWFTWAWVGVEAIAELAAGTAFRVAWATRRDHRWFACLEKA</sequence>
<dbReference type="EMBL" id="ANMG01000023">
    <property type="protein sequence ID" value="EMD27251.1"/>
    <property type="molecule type" value="Genomic_DNA"/>
</dbReference>
<evidence type="ECO:0000313" key="3">
    <source>
        <dbReference type="EMBL" id="OOC03672.1"/>
    </source>
</evidence>
<dbReference type="RefSeq" id="WP_005155580.1">
    <property type="nucleotide sequence ID" value="NZ_ANMG01000023.1"/>
</dbReference>
<accession>M2QKL7</accession>
<dbReference type="GO" id="GO:0008168">
    <property type="term" value="F:methyltransferase activity"/>
    <property type="evidence" value="ECO:0007669"/>
    <property type="project" value="UniProtKB-KW"/>
</dbReference>
<evidence type="ECO:0000313" key="2">
    <source>
        <dbReference type="EMBL" id="EMD27251.1"/>
    </source>
</evidence>
<evidence type="ECO:0000259" key="1">
    <source>
        <dbReference type="Pfam" id="PF13649"/>
    </source>
</evidence>
<feature type="domain" description="Methyltransferase" evidence="1">
    <location>
        <begin position="50"/>
        <end position="136"/>
    </location>
</feature>
<reference evidence="2 4" key="1">
    <citation type="submission" date="2012-10" db="EMBL/GenBank/DDBJ databases">
        <title>Genome assembly of Amycolatopsis azurea DSM 43854.</title>
        <authorList>
            <person name="Khatri I."/>
            <person name="Kaur I."/>
            <person name="Subramanian S."/>
            <person name="Mayilraj S."/>
        </authorList>
    </citation>
    <scope>NUCLEOTIDE SEQUENCE [LARGE SCALE GENOMIC DNA]</scope>
    <source>
        <strain evidence="2 4">DSM 43854</strain>
    </source>
</reference>
<dbReference type="Proteomes" id="UP000014137">
    <property type="component" value="Unassembled WGS sequence"/>
</dbReference>
<dbReference type="Proteomes" id="UP000188551">
    <property type="component" value="Unassembled WGS sequence"/>
</dbReference>
<dbReference type="CDD" id="cd02440">
    <property type="entry name" value="AdoMet_MTases"/>
    <property type="match status" value="1"/>
</dbReference>
<proteinExistence type="predicted"/>
<dbReference type="EMBL" id="MUXN01000020">
    <property type="protein sequence ID" value="OOC03672.1"/>
    <property type="molecule type" value="Genomic_DNA"/>
</dbReference>
<evidence type="ECO:0000313" key="4">
    <source>
        <dbReference type="Proteomes" id="UP000014137"/>
    </source>
</evidence>
<protein>
    <submittedName>
        <fullName evidence="3">SAM-dependent methyltransferase</fullName>
    </submittedName>
</protein>
<dbReference type="InterPro" id="IPR041698">
    <property type="entry name" value="Methyltransf_25"/>
</dbReference>
<keyword evidence="3" id="KW-0489">Methyltransferase</keyword>
<dbReference type="SUPFAM" id="SSF53335">
    <property type="entry name" value="S-adenosyl-L-methionine-dependent methyltransferases"/>
    <property type="match status" value="1"/>
</dbReference>